<evidence type="ECO:0000313" key="4">
    <source>
        <dbReference type="EMBL" id="KAL1524690.1"/>
    </source>
</evidence>
<evidence type="ECO:0000256" key="3">
    <source>
        <dbReference type="SAM" id="Phobius"/>
    </source>
</evidence>
<dbReference type="AlphaFoldDB" id="A0AB34JSV5"/>
<evidence type="ECO:0000256" key="1">
    <source>
        <dbReference type="ARBA" id="ARBA00022737"/>
    </source>
</evidence>
<keyword evidence="3" id="KW-0812">Transmembrane</keyword>
<feature type="region of interest" description="Disordered" evidence="2">
    <location>
        <begin position="53"/>
        <end position="78"/>
    </location>
</feature>
<dbReference type="PANTHER" id="PTHR10582">
    <property type="entry name" value="TRANSIENT RECEPTOR POTENTIAL ION CHANNEL PROTEIN"/>
    <property type="match status" value="1"/>
</dbReference>
<gene>
    <name evidence="4" type="ORF">AB1Y20_019576</name>
</gene>
<dbReference type="GO" id="GO:0005216">
    <property type="term" value="F:monoatomic ion channel activity"/>
    <property type="evidence" value="ECO:0007669"/>
    <property type="project" value="InterPro"/>
</dbReference>
<dbReference type="GO" id="GO:0005886">
    <property type="term" value="C:plasma membrane"/>
    <property type="evidence" value="ECO:0007669"/>
    <property type="project" value="TreeGrafter"/>
</dbReference>
<dbReference type="Gene3D" id="1.25.40.20">
    <property type="entry name" value="Ankyrin repeat-containing domain"/>
    <property type="match status" value="1"/>
</dbReference>
<dbReference type="InterPro" id="IPR036770">
    <property type="entry name" value="Ankyrin_rpt-contain_sf"/>
</dbReference>
<feature type="transmembrane region" description="Helical" evidence="3">
    <location>
        <begin position="750"/>
        <end position="778"/>
    </location>
</feature>
<evidence type="ECO:0008006" key="6">
    <source>
        <dbReference type="Google" id="ProtNLM"/>
    </source>
</evidence>
<keyword evidence="3" id="KW-0472">Membrane</keyword>
<dbReference type="Proteomes" id="UP001515480">
    <property type="component" value="Unassembled WGS sequence"/>
</dbReference>
<reference evidence="4 5" key="1">
    <citation type="journal article" date="2024" name="Science">
        <title>Giant polyketide synthase enzymes in the biosynthesis of giant marine polyether toxins.</title>
        <authorList>
            <person name="Fallon T.R."/>
            <person name="Shende V.V."/>
            <person name="Wierzbicki I.H."/>
            <person name="Pendleton A.L."/>
            <person name="Watervoot N.F."/>
            <person name="Auber R.P."/>
            <person name="Gonzalez D.J."/>
            <person name="Wisecaver J.H."/>
            <person name="Moore B.S."/>
        </authorList>
    </citation>
    <scope>NUCLEOTIDE SEQUENCE [LARGE SCALE GENOMIC DNA]</scope>
    <source>
        <strain evidence="4 5">12B1</strain>
    </source>
</reference>
<dbReference type="SUPFAM" id="SSF48403">
    <property type="entry name" value="Ankyrin repeat"/>
    <property type="match status" value="1"/>
</dbReference>
<name>A0AB34JSV5_PRYPA</name>
<evidence type="ECO:0000256" key="2">
    <source>
        <dbReference type="SAM" id="MobiDB-lite"/>
    </source>
</evidence>
<sequence length="990" mass="110114">MESGTKKMARAQHARAPMQAISEFSGQCPRVSLSSRIKLASISLSLRQSTHAVEKEGSKDAPDDSFTSTGSPGPTFVHGNKSFSRDGVVILTIEAPLDADDIKAISQSPRYSTAAGVSETQNICKVRVKFTLDFQLEVSWDEYGSLKAGTCNLYSFPHIEWRSKKASVAVLEPVERSPSKKARTPSSKLATILLQTSIQHPEVFLRLTDSLGAGVVHALLLARSDEADDLVVSLCDATPQLLCGTYTKGDFDGEGALHLVAVTDKEALMKKLLTIALEKLPRDDLEVVFSQTAKGPFFLKEPMSHFGGTPVSYMAVFGMLDAIKSLDAIIPVRNFALNVRCPVSGYLPIHAAVIASRKDIYDYLCDHCGCDEFARVSKSAVFDLEGLTPLQLAAKYGIHTIFKHLLRRRAVKEWTWGPVTSYMLPMRGIDTEGIAGTQQVMELVSEVVASQDAQMMLESSFMNGFIYELFVKKWRRWAMYLWSALTALDVGFMLMLSLLASPTILGGNAEDFTHSRGPAAVTMTFALFNCEEQIREALTFWHAYGEHIDTWVEVKLTLWQWVGLRSKNWILVVTSLVACFELLTSEDMGVTMQANHIRILFAISALFAWLQFFSSIFSPFERFSVFVVMIEKMVRRDMSLWLAIALPLTFAFTTATNAVSFNAATFEVPDQEPTSWYESLENLALLALIGLDPLIKIHLPENYTEDDEETVASRRRLKTTGKTGDFAGSVDLVGGFRTTSYPSSYAGESILGVFFFMFYTGFMFIVVLMLVNLLIAMLGNTYSNTIASARLQGRVKFARMVLQMELRAFNTPLGRLPGRQWRTNMVEKLGRLGVPRDGLYYLHFRSYSMPTGMTHRGTLGDIFRSEKEAVVDESGQHSIAHFSNLKHSFSGKKLKKISSFLGKIAGPEPPAELGGVEARLARIESKFATSELLQHEVRKLDFRLDDIEQTIGCRVEEAEHKTTAALEKLETLLKSFLPTRQPSVDGDMTT</sequence>
<proteinExistence type="predicted"/>
<keyword evidence="1" id="KW-0677">Repeat</keyword>
<organism evidence="4 5">
    <name type="scientific">Prymnesium parvum</name>
    <name type="common">Toxic golden alga</name>
    <dbReference type="NCBI Taxonomy" id="97485"/>
    <lineage>
        <taxon>Eukaryota</taxon>
        <taxon>Haptista</taxon>
        <taxon>Haptophyta</taxon>
        <taxon>Prymnesiophyceae</taxon>
        <taxon>Prymnesiales</taxon>
        <taxon>Prymnesiaceae</taxon>
        <taxon>Prymnesium</taxon>
    </lineage>
</organism>
<dbReference type="GO" id="GO:0098703">
    <property type="term" value="P:calcium ion import across plasma membrane"/>
    <property type="evidence" value="ECO:0007669"/>
    <property type="project" value="TreeGrafter"/>
</dbReference>
<dbReference type="EMBL" id="JBGBPQ010000005">
    <property type="protein sequence ID" value="KAL1524690.1"/>
    <property type="molecule type" value="Genomic_DNA"/>
</dbReference>
<feature type="transmembrane region" description="Helical" evidence="3">
    <location>
        <begin position="479"/>
        <end position="500"/>
    </location>
</feature>
<dbReference type="PANTHER" id="PTHR10582:SF2">
    <property type="entry name" value="INACTIVE"/>
    <property type="match status" value="1"/>
</dbReference>
<feature type="transmembrane region" description="Helical" evidence="3">
    <location>
        <begin position="638"/>
        <end position="659"/>
    </location>
</feature>
<evidence type="ECO:0000313" key="5">
    <source>
        <dbReference type="Proteomes" id="UP001515480"/>
    </source>
</evidence>
<accession>A0AB34JSV5</accession>
<comment type="caution">
    <text evidence="4">The sequence shown here is derived from an EMBL/GenBank/DDBJ whole genome shotgun (WGS) entry which is preliminary data.</text>
</comment>
<protein>
    <recommendedName>
        <fullName evidence="6">Ion transport domain-containing protein</fullName>
    </recommendedName>
</protein>
<feature type="transmembrane region" description="Helical" evidence="3">
    <location>
        <begin position="597"/>
        <end position="618"/>
    </location>
</feature>
<feature type="compositionally biased region" description="Basic and acidic residues" evidence="2">
    <location>
        <begin position="53"/>
        <end position="62"/>
    </location>
</feature>
<keyword evidence="5" id="KW-1185">Reference proteome</keyword>
<keyword evidence="3" id="KW-1133">Transmembrane helix</keyword>
<dbReference type="InterPro" id="IPR024862">
    <property type="entry name" value="TRPV"/>
</dbReference>